<feature type="transmembrane region" description="Helical" evidence="6">
    <location>
        <begin position="237"/>
        <end position="256"/>
    </location>
</feature>
<dbReference type="GO" id="GO:0016020">
    <property type="term" value="C:membrane"/>
    <property type="evidence" value="ECO:0007669"/>
    <property type="project" value="UniProtKB-SubCell"/>
</dbReference>
<gene>
    <name evidence="8" type="ORF">RIF29_39091</name>
</gene>
<evidence type="ECO:0000313" key="9">
    <source>
        <dbReference type="Proteomes" id="UP001372338"/>
    </source>
</evidence>
<protein>
    <recommendedName>
        <fullName evidence="6">Protein DETOXIFICATION</fullName>
    </recommendedName>
    <alternativeName>
        <fullName evidence="6">Multidrug and toxic compound extrusion protein</fullName>
    </alternativeName>
</protein>
<feature type="transmembrane region" description="Helical" evidence="6">
    <location>
        <begin position="396"/>
        <end position="416"/>
    </location>
</feature>
<evidence type="ECO:0000256" key="2">
    <source>
        <dbReference type="ARBA" id="ARBA00010199"/>
    </source>
</evidence>
<reference evidence="8 9" key="1">
    <citation type="submission" date="2024-01" db="EMBL/GenBank/DDBJ databases">
        <title>The genomes of 5 underutilized Papilionoideae crops provide insights into root nodulation and disease resistanc.</title>
        <authorList>
            <person name="Yuan L."/>
        </authorList>
    </citation>
    <scope>NUCLEOTIDE SEQUENCE [LARGE SCALE GENOMIC DNA]</scope>
    <source>
        <strain evidence="8">ZHUSHIDOU_FW_LH</strain>
        <tissue evidence="8">Leaf</tissue>
    </source>
</reference>
<feature type="transmembrane region" description="Helical" evidence="6">
    <location>
        <begin position="206"/>
        <end position="225"/>
    </location>
</feature>
<organism evidence="8 9">
    <name type="scientific">Crotalaria pallida</name>
    <name type="common">Smooth rattlebox</name>
    <name type="synonym">Crotalaria striata</name>
    <dbReference type="NCBI Taxonomy" id="3830"/>
    <lineage>
        <taxon>Eukaryota</taxon>
        <taxon>Viridiplantae</taxon>
        <taxon>Streptophyta</taxon>
        <taxon>Embryophyta</taxon>
        <taxon>Tracheophyta</taxon>
        <taxon>Spermatophyta</taxon>
        <taxon>Magnoliopsida</taxon>
        <taxon>eudicotyledons</taxon>
        <taxon>Gunneridae</taxon>
        <taxon>Pentapetalae</taxon>
        <taxon>rosids</taxon>
        <taxon>fabids</taxon>
        <taxon>Fabales</taxon>
        <taxon>Fabaceae</taxon>
        <taxon>Papilionoideae</taxon>
        <taxon>50 kb inversion clade</taxon>
        <taxon>genistoids sensu lato</taxon>
        <taxon>core genistoids</taxon>
        <taxon>Crotalarieae</taxon>
        <taxon>Crotalaria</taxon>
    </lineage>
</organism>
<evidence type="ECO:0000256" key="4">
    <source>
        <dbReference type="ARBA" id="ARBA00022989"/>
    </source>
</evidence>
<evidence type="ECO:0000256" key="1">
    <source>
        <dbReference type="ARBA" id="ARBA00004141"/>
    </source>
</evidence>
<dbReference type="GO" id="GO:0015297">
    <property type="term" value="F:antiporter activity"/>
    <property type="evidence" value="ECO:0007669"/>
    <property type="project" value="InterPro"/>
</dbReference>
<evidence type="ECO:0000256" key="7">
    <source>
        <dbReference type="SAM" id="MobiDB-lite"/>
    </source>
</evidence>
<feature type="transmembrane region" description="Helical" evidence="6">
    <location>
        <begin position="98"/>
        <end position="119"/>
    </location>
</feature>
<feature type="transmembrane region" description="Helical" evidence="6">
    <location>
        <begin position="315"/>
        <end position="338"/>
    </location>
</feature>
<dbReference type="Pfam" id="PF01554">
    <property type="entry name" value="MatE"/>
    <property type="match status" value="2"/>
</dbReference>
<dbReference type="GO" id="GO:1990961">
    <property type="term" value="P:xenobiotic detoxification by transmembrane export across the plasma membrane"/>
    <property type="evidence" value="ECO:0007669"/>
    <property type="project" value="InterPro"/>
</dbReference>
<sequence>MDRVIEKMVASTNSDGRETPLLRGTHEGDDVQENENRSSQAGGWWNKVLDLDEAKDQMKFSLPMIITNLFYYLITLVSVMLAGHFGELQLAGSTLANSWFSVTGLAVVVGLSGALETLCGQGFGAKEYHMLGIYLQASCIISLICSIIISIAWFYTEHILVLLHQSHDIARTAALYMKFLVPGILAYGFLQNILRFIQTQSIVTPLVFLSAVPLLAHIIVAYSLVHWTSLSFTGAPVAASISLWISILLLAFYVMYAEKFKKTWEGFSIRSFHYVFAYLKLALPSAAMVCLEYWAFEIMVLLAGLLPDPQVTTSLIAVCTNTEVIAFLITYGLSAAASTRVSNELGAGHPDRAKHAMEVSLKLSIFLGFCFVLVLTFGHNIWIQLFSSSTTIKEEFASLAPLLAISILLDSVQGVLSGVIRGCGSQHLAAYVNLATFYLIGLPISVLLGFKTNLQAKGLWIGLICGLTCQTGALLIMTWRTAWTKLGLSVNEEDRDHPLVV</sequence>
<comment type="subcellular location">
    <subcellularLocation>
        <location evidence="1">Membrane</location>
        <topology evidence="1">Multi-pass membrane protein</topology>
    </subcellularLocation>
</comment>
<dbReference type="Proteomes" id="UP001372338">
    <property type="component" value="Unassembled WGS sequence"/>
</dbReference>
<feature type="compositionally biased region" description="Basic and acidic residues" evidence="7">
    <location>
        <begin position="15"/>
        <end position="29"/>
    </location>
</feature>
<proteinExistence type="inferred from homology"/>
<keyword evidence="9" id="KW-1185">Reference proteome</keyword>
<dbReference type="InterPro" id="IPR002528">
    <property type="entry name" value="MATE_fam"/>
</dbReference>
<dbReference type="EMBL" id="JAYWIO010000008">
    <property type="protein sequence ID" value="KAK7244272.1"/>
    <property type="molecule type" value="Genomic_DNA"/>
</dbReference>
<feature type="transmembrane region" description="Helical" evidence="6">
    <location>
        <begin position="428"/>
        <end position="448"/>
    </location>
</feature>
<feature type="transmembrane region" description="Helical" evidence="6">
    <location>
        <begin position="359"/>
        <end position="384"/>
    </location>
</feature>
<feature type="transmembrane region" description="Helical" evidence="6">
    <location>
        <begin position="131"/>
        <end position="155"/>
    </location>
</feature>
<keyword evidence="5 6" id="KW-0472">Membrane</keyword>
<accession>A0AAN9E312</accession>
<feature type="region of interest" description="Disordered" evidence="7">
    <location>
        <begin position="9"/>
        <end position="39"/>
    </location>
</feature>
<keyword evidence="3 6" id="KW-0812">Transmembrane</keyword>
<evidence type="ECO:0000313" key="8">
    <source>
        <dbReference type="EMBL" id="KAK7244272.1"/>
    </source>
</evidence>
<keyword evidence="4 6" id="KW-1133">Transmembrane helix</keyword>
<evidence type="ECO:0000256" key="5">
    <source>
        <dbReference type="ARBA" id="ARBA00023136"/>
    </source>
</evidence>
<dbReference type="GO" id="GO:0042910">
    <property type="term" value="F:xenobiotic transmembrane transporter activity"/>
    <property type="evidence" value="ECO:0007669"/>
    <property type="project" value="InterPro"/>
</dbReference>
<feature type="transmembrane region" description="Helical" evidence="6">
    <location>
        <begin position="175"/>
        <end position="194"/>
    </location>
</feature>
<dbReference type="InterPro" id="IPR045069">
    <property type="entry name" value="MATE_euk"/>
</dbReference>
<feature type="transmembrane region" description="Helical" evidence="6">
    <location>
        <begin position="65"/>
        <end position="86"/>
    </location>
</feature>
<dbReference type="NCBIfam" id="TIGR00797">
    <property type="entry name" value="matE"/>
    <property type="match status" value="1"/>
</dbReference>
<comment type="similarity">
    <text evidence="2 6">Belongs to the multi antimicrobial extrusion (MATE) (TC 2.A.66.1) family.</text>
</comment>
<feature type="transmembrane region" description="Helical" evidence="6">
    <location>
        <begin position="277"/>
        <end position="295"/>
    </location>
</feature>
<dbReference type="AlphaFoldDB" id="A0AAN9E312"/>
<feature type="transmembrane region" description="Helical" evidence="6">
    <location>
        <begin position="460"/>
        <end position="479"/>
    </location>
</feature>
<evidence type="ECO:0000256" key="3">
    <source>
        <dbReference type="ARBA" id="ARBA00022692"/>
    </source>
</evidence>
<comment type="caution">
    <text evidence="8">The sequence shown here is derived from an EMBL/GenBank/DDBJ whole genome shotgun (WGS) entry which is preliminary data.</text>
</comment>
<evidence type="ECO:0000256" key="6">
    <source>
        <dbReference type="RuleBase" id="RU004914"/>
    </source>
</evidence>
<dbReference type="PANTHER" id="PTHR11206">
    <property type="entry name" value="MULTIDRUG RESISTANCE PROTEIN"/>
    <property type="match status" value="1"/>
</dbReference>
<name>A0AAN9E312_CROPI</name>
<dbReference type="CDD" id="cd13132">
    <property type="entry name" value="MATE_eukaryotic"/>
    <property type="match status" value="1"/>
</dbReference>